<evidence type="ECO:0000256" key="5">
    <source>
        <dbReference type="SAM" id="MobiDB-lite"/>
    </source>
</evidence>
<keyword evidence="4 7" id="KW-0067">ATP-binding</keyword>
<dbReference type="InterPro" id="IPR003593">
    <property type="entry name" value="AAA+_ATPase"/>
</dbReference>
<evidence type="ECO:0000256" key="3">
    <source>
        <dbReference type="ARBA" id="ARBA00022741"/>
    </source>
</evidence>
<evidence type="ECO:0000256" key="4">
    <source>
        <dbReference type="ARBA" id="ARBA00022840"/>
    </source>
</evidence>
<feature type="domain" description="ABC transporter" evidence="6">
    <location>
        <begin position="6"/>
        <end position="237"/>
    </location>
</feature>
<dbReference type="Gene3D" id="3.40.50.300">
    <property type="entry name" value="P-loop containing nucleotide triphosphate hydrolases"/>
    <property type="match status" value="1"/>
</dbReference>
<dbReference type="InterPro" id="IPR003439">
    <property type="entry name" value="ABC_transporter-like_ATP-bd"/>
</dbReference>
<organism evidence="7 8">
    <name type="scientific">Burkholderia lata (strain ATCC 17760 / DSM 23089 / LMG 22485 / NCIMB 9086 / R18194 / 383)</name>
    <dbReference type="NCBI Taxonomy" id="482957"/>
    <lineage>
        <taxon>Bacteria</taxon>
        <taxon>Pseudomonadati</taxon>
        <taxon>Pseudomonadota</taxon>
        <taxon>Betaproteobacteria</taxon>
        <taxon>Burkholderiales</taxon>
        <taxon>Burkholderiaceae</taxon>
        <taxon>Burkholderia</taxon>
        <taxon>Burkholderia cepacia complex</taxon>
    </lineage>
</organism>
<evidence type="ECO:0000313" key="8">
    <source>
        <dbReference type="Proteomes" id="UP000494218"/>
    </source>
</evidence>
<keyword evidence="2" id="KW-0997">Cell inner membrane</keyword>
<dbReference type="PANTHER" id="PTHR43582">
    <property type="entry name" value="LINEARMYCIN RESISTANCE ATP-BINDING PROTEIN LNRL"/>
    <property type="match status" value="1"/>
</dbReference>
<evidence type="ECO:0000259" key="6">
    <source>
        <dbReference type="PROSITE" id="PS50893"/>
    </source>
</evidence>
<feature type="compositionally biased region" description="Polar residues" evidence="5">
    <location>
        <begin position="245"/>
        <end position="260"/>
    </location>
</feature>
<dbReference type="PANTHER" id="PTHR43582:SF2">
    <property type="entry name" value="LINEARMYCIN RESISTANCE ATP-BINDING PROTEIN LNRL"/>
    <property type="match status" value="1"/>
</dbReference>
<dbReference type="EMBL" id="CABVPW010000023">
    <property type="protein sequence ID" value="VWB95803.1"/>
    <property type="molecule type" value="Genomic_DNA"/>
</dbReference>
<evidence type="ECO:0000256" key="1">
    <source>
        <dbReference type="ARBA" id="ARBA00022475"/>
    </source>
</evidence>
<keyword evidence="2" id="KW-0472">Membrane</keyword>
<protein>
    <submittedName>
        <fullName evidence="7">ABC transporter ATP-binding protein</fullName>
    </submittedName>
</protein>
<evidence type="ECO:0000313" key="7">
    <source>
        <dbReference type="EMBL" id="VWB95803.1"/>
    </source>
</evidence>
<evidence type="ECO:0000256" key="2">
    <source>
        <dbReference type="ARBA" id="ARBA00022519"/>
    </source>
</evidence>
<dbReference type="RefSeq" id="WP_175033168.1">
    <property type="nucleotide sequence ID" value="NZ_CABVPW010000023.1"/>
</dbReference>
<dbReference type="Pfam" id="PF00005">
    <property type="entry name" value="ABC_tran"/>
    <property type="match status" value="1"/>
</dbReference>
<name>A0A6P2NMH7_BURL3</name>
<gene>
    <name evidence="7" type="ORF">BLA23254_04549</name>
</gene>
<proteinExistence type="predicted"/>
<dbReference type="AlphaFoldDB" id="A0A6P2NMH7"/>
<dbReference type="InterPro" id="IPR017871">
    <property type="entry name" value="ABC_transporter-like_CS"/>
</dbReference>
<dbReference type="GO" id="GO:0005524">
    <property type="term" value="F:ATP binding"/>
    <property type="evidence" value="ECO:0007669"/>
    <property type="project" value="UniProtKB-KW"/>
</dbReference>
<dbReference type="SMART" id="SM00382">
    <property type="entry name" value="AAA"/>
    <property type="match status" value="1"/>
</dbReference>
<reference evidence="7 8" key="1">
    <citation type="submission" date="2019-09" db="EMBL/GenBank/DDBJ databases">
        <authorList>
            <person name="Depoorter E."/>
        </authorList>
    </citation>
    <scope>NUCLEOTIDE SEQUENCE [LARGE SCALE GENOMIC DNA]</scope>
    <source>
        <strain evidence="7">LMG 23254</strain>
    </source>
</reference>
<dbReference type="PROSITE" id="PS50893">
    <property type="entry name" value="ABC_TRANSPORTER_2"/>
    <property type="match status" value="1"/>
</dbReference>
<dbReference type="GO" id="GO:0016887">
    <property type="term" value="F:ATP hydrolysis activity"/>
    <property type="evidence" value="ECO:0007669"/>
    <property type="project" value="InterPro"/>
</dbReference>
<accession>A0A6P2NMH7</accession>
<dbReference type="SUPFAM" id="SSF52540">
    <property type="entry name" value="P-loop containing nucleoside triphosphate hydrolases"/>
    <property type="match status" value="1"/>
</dbReference>
<keyword evidence="3" id="KW-0547">Nucleotide-binding</keyword>
<dbReference type="PROSITE" id="PS00211">
    <property type="entry name" value="ABC_TRANSPORTER_1"/>
    <property type="match status" value="1"/>
</dbReference>
<dbReference type="Proteomes" id="UP000494218">
    <property type="component" value="Unassembled WGS sequence"/>
</dbReference>
<dbReference type="InterPro" id="IPR027417">
    <property type="entry name" value="P-loop_NTPase"/>
</dbReference>
<feature type="region of interest" description="Disordered" evidence="5">
    <location>
        <begin position="245"/>
        <end position="266"/>
    </location>
</feature>
<sequence>MSEPVIQTQALSRRFGDVVAVDGLTLSIAAGEVFGLLGRNGAGKSTVIKMLTTLLPPSAGTATVGGFDIVRAAAAVRGIIGYVPQALSADGDLTGYENLLVFAKLYDIPLAARGERIRAALALMELTDARDRLVKTYSGGMIRRLEIAQSTLHRPRVLFLDEPTVGLDPVARLSVWEQVERLQSTQGSAILLTTHYLEEAERLCDRVAIMNRGRIAALGAPDDLTRALGSGATFEDVFERYTNGDTSSQGAYDETSQTRVTTRRLG</sequence>
<keyword evidence="1" id="KW-1003">Cell membrane</keyword>